<proteinExistence type="predicted"/>
<dbReference type="Proteomes" id="UP000006860">
    <property type="component" value="Chromosome"/>
</dbReference>
<organism evidence="1 2">
    <name type="scientific">Rubinisphaera brasiliensis (strain ATCC 49424 / DSM 5305 / JCM 21570 / IAM 15109 / NBRC 103401 / IFAM 1448)</name>
    <name type="common">Planctomyces brasiliensis</name>
    <dbReference type="NCBI Taxonomy" id="756272"/>
    <lineage>
        <taxon>Bacteria</taxon>
        <taxon>Pseudomonadati</taxon>
        <taxon>Planctomycetota</taxon>
        <taxon>Planctomycetia</taxon>
        <taxon>Planctomycetales</taxon>
        <taxon>Planctomycetaceae</taxon>
        <taxon>Rubinisphaera</taxon>
    </lineage>
</organism>
<sequence length="164" mass="18534">MHSHSSIQFLVKRAEEMAQRRTRKDCKPLWLNHFIDLTADLFEPDTEAARVGYECQLEEDGWRVHFYLGDAEYFGGAEDGRRERIGFDFDLKGLLDTFETVESLRNQIRQADAAPETCCTMIEVTGLLSGGFDHQPLTVGILSRPPREAGPGVRIHPNGEIEAV</sequence>
<accession>F0SPP8</accession>
<dbReference type="KEGG" id="pbs:Plabr_1395"/>
<dbReference type="HOGENOM" id="CLU_1667782_0_0_0"/>
<dbReference type="AlphaFoldDB" id="F0SPP8"/>
<protein>
    <submittedName>
        <fullName evidence="1">Uncharacterized protein</fullName>
    </submittedName>
</protein>
<dbReference type="OrthoDB" id="213176at2"/>
<dbReference type="EMBL" id="CP002546">
    <property type="protein sequence ID" value="ADY59007.1"/>
    <property type="molecule type" value="Genomic_DNA"/>
</dbReference>
<gene>
    <name evidence="1" type="ordered locus">Plabr_1395</name>
</gene>
<dbReference type="RefSeq" id="WP_013627737.1">
    <property type="nucleotide sequence ID" value="NC_015174.1"/>
</dbReference>
<evidence type="ECO:0000313" key="2">
    <source>
        <dbReference type="Proteomes" id="UP000006860"/>
    </source>
</evidence>
<evidence type="ECO:0000313" key="1">
    <source>
        <dbReference type="EMBL" id="ADY59007.1"/>
    </source>
</evidence>
<keyword evidence="2" id="KW-1185">Reference proteome</keyword>
<name>F0SPP8_RUBBR</name>
<reference evidence="2" key="1">
    <citation type="submission" date="2011-02" db="EMBL/GenBank/DDBJ databases">
        <title>The complete genome of Planctomyces brasiliensis DSM 5305.</title>
        <authorList>
            <person name="Lucas S."/>
            <person name="Copeland A."/>
            <person name="Lapidus A."/>
            <person name="Bruce D."/>
            <person name="Goodwin L."/>
            <person name="Pitluck S."/>
            <person name="Kyrpides N."/>
            <person name="Mavromatis K."/>
            <person name="Pagani I."/>
            <person name="Ivanova N."/>
            <person name="Ovchinnikova G."/>
            <person name="Lu M."/>
            <person name="Detter J.C."/>
            <person name="Han C."/>
            <person name="Land M."/>
            <person name="Hauser L."/>
            <person name="Markowitz V."/>
            <person name="Cheng J.-F."/>
            <person name="Hugenholtz P."/>
            <person name="Woyke T."/>
            <person name="Wu D."/>
            <person name="Tindall B."/>
            <person name="Pomrenke H.G."/>
            <person name="Brambilla E."/>
            <person name="Klenk H.-P."/>
            <person name="Eisen J.A."/>
        </authorList>
    </citation>
    <scope>NUCLEOTIDE SEQUENCE [LARGE SCALE GENOMIC DNA]</scope>
    <source>
        <strain evidence="2">ATCC 49424 / DSM 5305 / JCM 21570 / NBRC 103401 / IFAM 1448</strain>
    </source>
</reference>